<reference evidence="6 7" key="2">
    <citation type="journal article" date="2022" name="Mar. Drugs">
        <title>Bioassay-Guided Fractionation Leads to the Detection of Cholic Acid Generated by the Rare Thalassomonas sp.</title>
        <authorList>
            <person name="Pheiffer F."/>
            <person name="Schneider Y.K."/>
            <person name="Hansen E.H."/>
            <person name="Andersen J.H."/>
            <person name="Isaksson J."/>
            <person name="Busche T."/>
            <person name="R C."/>
            <person name="Kalinowski J."/>
            <person name="Zyl L.V."/>
            <person name="Trindade M."/>
        </authorList>
    </citation>
    <scope>NUCLEOTIDE SEQUENCE [LARGE SCALE GENOMIC DNA]</scope>
    <source>
        <strain evidence="6 7">XOM25</strain>
    </source>
</reference>
<dbReference type="Proteomes" id="UP000032352">
    <property type="component" value="Chromosome"/>
</dbReference>
<evidence type="ECO:0000256" key="2">
    <source>
        <dbReference type="ARBA" id="ARBA00012404"/>
    </source>
</evidence>
<comment type="similarity">
    <text evidence="1">Belongs to the bacterial solute-binding protein 3 family.</text>
</comment>
<keyword evidence="6" id="KW-0413">Isomerase</keyword>
<evidence type="ECO:0000256" key="4">
    <source>
        <dbReference type="SAM" id="SignalP"/>
    </source>
</evidence>
<dbReference type="Pfam" id="PF01817">
    <property type="entry name" value="CM_2"/>
    <property type="match status" value="1"/>
</dbReference>
<dbReference type="EMBL" id="CP059733">
    <property type="protein sequence ID" value="WDE07886.1"/>
    <property type="molecule type" value="Genomic_DNA"/>
</dbReference>
<dbReference type="PROSITE" id="PS51168">
    <property type="entry name" value="CHORISMATE_MUT_2"/>
    <property type="match status" value="1"/>
</dbReference>
<dbReference type="PANTHER" id="PTHR35936:SF19">
    <property type="entry name" value="AMINO-ACID-BINDING PROTEIN YXEM-RELATED"/>
    <property type="match status" value="1"/>
</dbReference>
<dbReference type="Gene3D" id="3.40.190.10">
    <property type="entry name" value="Periplasmic binding protein-like II"/>
    <property type="match status" value="2"/>
</dbReference>
<dbReference type="GO" id="GO:0046417">
    <property type="term" value="P:chorismate metabolic process"/>
    <property type="evidence" value="ECO:0007669"/>
    <property type="project" value="InterPro"/>
</dbReference>
<proteinExistence type="inferred from homology"/>
<dbReference type="InterPro" id="IPR036263">
    <property type="entry name" value="Chorismate_II_sf"/>
</dbReference>
<dbReference type="SMART" id="SM00830">
    <property type="entry name" value="CM_2"/>
    <property type="match status" value="1"/>
</dbReference>
<evidence type="ECO:0000313" key="7">
    <source>
        <dbReference type="Proteomes" id="UP000032352"/>
    </source>
</evidence>
<evidence type="ECO:0000259" key="5">
    <source>
        <dbReference type="PROSITE" id="PS51168"/>
    </source>
</evidence>
<dbReference type="GO" id="GO:0004106">
    <property type="term" value="F:chorismate mutase activity"/>
    <property type="evidence" value="ECO:0007669"/>
    <property type="project" value="UniProtKB-EC"/>
</dbReference>
<sequence length="424" mass="47966">MKFLSLRIFLPLFFCFFSQVSLSAQTPDNVQGNNQLYQLINTRLAQMQAVALYKWQHQKPVEDIKREQVVIEKSVAQAMEQGLTAEGITPFFQIQISLAKKIQNYYHKRWAKQGLPESMGTETELLSLEKIRAGLITLGAGIIAHMAVSTEDHDFEQFMQIVRHPALNMKDKAVLFQALSRVKPVSYSSRLDRIVAEKILYVGSTGDYQPFSYYQADTDSGEKILTGIDIALACDLAKTLGATAVFIPTSWPGLLTDLGSGNYDIMMSGISKKLFRQQLGLFSDSYHQGGKTPVSLCRKKHLFDSLEKIDRPDTRLIVNRGGTNQRFVKEYIRQAQVFVHEDNATIFEQILAGKADVMITDKIEVVVQAKKHADLCATMPDDTLSYSAKAFLINRDLIWLEYINAWLEQVKSDGSLKQVFNRYL</sequence>
<dbReference type="SUPFAM" id="SSF48600">
    <property type="entry name" value="Chorismate mutase II"/>
    <property type="match status" value="1"/>
</dbReference>
<dbReference type="InterPro" id="IPR001638">
    <property type="entry name" value="Solute-binding_3/MltF_N"/>
</dbReference>
<feature type="signal peptide" evidence="4">
    <location>
        <begin position="1"/>
        <end position="23"/>
    </location>
</feature>
<dbReference type="SUPFAM" id="SSF53850">
    <property type="entry name" value="Periplasmic binding protein-like II"/>
    <property type="match status" value="1"/>
</dbReference>
<evidence type="ECO:0000256" key="3">
    <source>
        <dbReference type="ARBA" id="ARBA00022729"/>
    </source>
</evidence>
<name>A0AAE9Z6X8_9GAMM</name>
<reference evidence="6 7" key="1">
    <citation type="journal article" date="2015" name="Genome Announc.">
        <title>Draft Genome Sequences of Marine Isolates of Thalassomonas viridans and Thalassomonas actiniarum.</title>
        <authorList>
            <person name="Olonade I."/>
            <person name="van Zyl L.J."/>
            <person name="Trindade M."/>
        </authorList>
    </citation>
    <scope>NUCLEOTIDE SEQUENCE [LARGE SCALE GENOMIC DNA]</scope>
    <source>
        <strain evidence="6 7">XOM25</strain>
    </source>
</reference>
<organism evidence="6 7">
    <name type="scientific">Thalassomonas viridans</name>
    <dbReference type="NCBI Taxonomy" id="137584"/>
    <lineage>
        <taxon>Bacteria</taxon>
        <taxon>Pseudomonadati</taxon>
        <taxon>Pseudomonadota</taxon>
        <taxon>Gammaproteobacteria</taxon>
        <taxon>Alteromonadales</taxon>
        <taxon>Colwelliaceae</taxon>
        <taxon>Thalassomonas</taxon>
    </lineage>
</organism>
<evidence type="ECO:0000313" key="6">
    <source>
        <dbReference type="EMBL" id="WDE07886.1"/>
    </source>
</evidence>
<protein>
    <recommendedName>
        <fullName evidence="2">chorismate mutase</fullName>
        <ecNumber evidence="2">5.4.99.5</ecNumber>
    </recommendedName>
</protein>
<dbReference type="InterPro" id="IPR036979">
    <property type="entry name" value="CM_dom_sf"/>
</dbReference>
<dbReference type="EC" id="5.4.99.5" evidence="2"/>
<dbReference type="RefSeq" id="WP_053046572.1">
    <property type="nucleotide sequence ID" value="NZ_CP059733.1"/>
</dbReference>
<dbReference type="Pfam" id="PF00497">
    <property type="entry name" value="SBP_bac_3"/>
    <property type="match status" value="1"/>
</dbReference>
<gene>
    <name evidence="6" type="primary">aroQ</name>
    <name evidence="6" type="ORF">SG34_013955</name>
</gene>
<feature type="domain" description="Chorismate mutase" evidence="5">
    <location>
        <begin position="14"/>
        <end position="107"/>
    </location>
</feature>
<dbReference type="SMART" id="SM00062">
    <property type="entry name" value="PBPb"/>
    <property type="match status" value="1"/>
</dbReference>
<keyword evidence="3 4" id="KW-0732">Signal</keyword>
<evidence type="ECO:0000256" key="1">
    <source>
        <dbReference type="ARBA" id="ARBA00010333"/>
    </source>
</evidence>
<dbReference type="InterPro" id="IPR008240">
    <property type="entry name" value="Chorismate_mutase_periplasmic"/>
</dbReference>
<dbReference type="NCBIfam" id="TIGR01806">
    <property type="entry name" value="CM_mono2"/>
    <property type="match status" value="1"/>
</dbReference>
<dbReference type="PANTHER" id="PTHR35936">
    <property type="entry name" value="MEMBRANE-BOUND LYTIC MUREIN TRANSGLYCOSYLASE F"/>
    <property type="match status" value="1"/>
</dbReference>
<dbReference type="Gene3D" id="1.20.59.10">
    <property type="entry name" value="Chorismate mutase"/>
    <property type="match status" value="1"/>
</dbReference>
<keyword evidence="7" id="KW-1185">Reference proteome</keyword>
<dbReference type="KEGG" id="tvd:SG34_013955"/>
<feature type="chain" id="PRO_5042189837" description="chorismate mutase" evidence="4">
    <location>
        <begin position="24"/>
        <end position="424"/>
    </location>
</feature>
<dbReference type="InterPro" id="IPR002701">
    <property type="entry name" value="CM_II_prokaryot"/>
</dbReference>
<dbReference type="AlphaFoldDB" id="A0AAE9Z6X8"/>
<accession>A0AAE9Z6X8</accession>